<accession>A0A975L747</accession>
<dbReference type="Proteomes" id="UP000682416">
    <property type="component" value="Chromosome"/>
</dbReference>
<dbReference type="KEGG" id="nec:KGD82_16625"/>
<reference evidence="1" key="1">
    <citation type="submission" date="2021-05" db="EMBL/GenBank/DDBJ databases">
        <authorList>
            <person name="Kaiqin L."/>
            <person name="Jian G."/>
        </authorList>
    </citation>
    <scope>NUCLEOTIDE SEQUENCE</scope>
    <source>
        <strain evidence="1">HDS5</strain>
    </source>
</reference>
<dbReference type="EMBL" id="CP074402">
    <property type="protein sequence ID" value="QVJ00385.1"/>
    <property type="molecule type" value="Genomic_DNA"/>
</dbReference>
<evidence type="ECO:0000313" key="2">
    <source>
        <dbReference type="Proteomes" id="UP000682416"/>
    </source>
</evidence>
<dbReference type="InterPro" id="IPR036397">
    <property type="entry name" value="RNaseH_sf"/>
</dbReference>
<name>A0A975L747_9ACTN</name>
<gene>
    <name evidence="1" type="ORF">KGD82_16625</name>
</gene>
<sequence length="79" mass="8705">MWAAHYRTVDVTTLGAGAMYATAALPAEPGDAHAPPFSTTKIRERFGINPHDYDLHTALGDCRWTKDLYEAITRQGADQ</sequence>
<dbReference type="GO" id="GO:0003676">
    <property type="term" value="F:nucleic acid binding"/>
    <property type="evidence" value="ECO:0007669"/>
    <property type="project" value="InterPro"/>
</dbReference>
<organism evidence="1 2">
    <name type="scientific">Nocardiopsis eucommiae</name>
    <dbReference type="NCBI Taxonomy" id="2831970"/>
    <lineage>
        <taxon>Bacteria</taxon>
        <taxon>Bacillati</taxon>
        <taxon>Actinomycetota</taxon>
        <taxon>Actinomycetes</taxon>
        <taxon>Streptosporangiales</taxon>
        <taxon>Nocardiopsidaceae</taxon>
        <taxon>Nocardiopsis</taxon>
    </lineage>
</organism>
<dbReference type="InterPro" id="IPR012337">
    <property type="entry name" value="RNaseH-like_sf"/>
</dbReference>
<keyword evidence="2" id="KW-1185">Reference proteome</keyword>
<evidence type="ECO:0000313" key="1">
    <source>
        <dbReference type="EMBL" id="QVJ00385.1"/>
    </source>
</evidence>
<dbReference type="AlphaFoldDB" id="A0A975L747"/>
<dbReference type="SUPFAM" id="SSF53098">
    <property type="entry name" value="Ribonuclease H-like"/>
    <property type="match status" value="1"/>
</dbReference>
<proteinExistence type="predicted"/>
<protein>
    <submittedName>
        <fullName evidence="1">Uncharacterized protein</fullName>
    </submittedName>
</protein>
<dbReference type="Gene3D" id="3.30.420.10">
    <property type="entry name" value="Ribonuclease H-like superfamily/Ribonuclease H"/>
    <property type="match status" value="1"/>
</dbReference>